<dbReference type="Proteomes" id="UP001642464">
    <property type="component" value="Unassembled WGS sequence"/>
</dbReference>
<dbReference type="EMBL" id="CAXAMM010020775">
    <property type="protein sequence ID" value="CAK9048545.1"/>
    <property type="molecule type" value="Genomic_DNA"/>
</dbReference>
<sequence length="416" mass="46956">SKGFTSRCACPNYQITKERFREQEFVSVQDIFEICRFCDLHTYFQSGTCRKCEIYNAWSDGESDVCHLLPREKRELAYLLTGAAIVVFLAFVILEILISPLVVIDATSELADPLEIASEKVFTIAVQGIIVDLPQRLSRILHRLVSYRAEGTSLHWLDFDNKSKNTIKVRSIGHGKLQLQDVYVPFDCATSKGVLYATEIFPLFAVLTACISFIVLLPVTIKVAVISGNGFEHVLVTALYVLLPMAVAAAVLHLPVACLVGWFYRRTPFSALLGEYHKHIRCTPHMGLDATHPRNQGLMVLTLQDLRKHFERFILERNMHFVVANIVRPLTCNKRVSFVTLWGGRQVDYFVSHSWGTSFSHFVRSIRCHAMSKGGLTWTDATYWICSFANNQWNIEAELGNDPMDSAFARALTGGI</sequence>
<reference evidence="2 3" key="1">
    <citation type="submission" date="2024-02" db="EMBL/GenBank/DDBJ databases">
        <authorList>
            <person name="Chen Y."/>
            <person name="Shah S."/>
            <person name="Dougan E. K."/>
            <person name="Thang M."/>
            <person name="Chan C."/>
        </authorList>
    </citation>
    <scope>NUCLEOTIDE SEQUENCE [LARGE SCALE GENOMIC DNA]</scope>
</reference>
<keyword evidence="1" id="KW-1133">Transmembrane helix</keyword>
<comment type="caution">
    <text evidence="2">The sequence shown here is derived from an EMBL/GenBank/DDBJ whole genome shotgun (WGS) entry which is preliminary data.</text>
</comment>
<name>A0ABP0MEG3_9DINO</name>
<feature type="transmembrane region" description="Helical" evidence="1">
    <location>
        <begin position="77"/>
        <end position="104"/>
    </location>
</feature>
<evidence type="ECO:0000256" key="1">
    <source>
        <dbReference type="SAM" id="Phobius"/>
    </source>
</evidence>
<feature type="non-terminal residue" evidence="2">
    <location>
        <position position="416"/>
    </location>
</feature>
<feature type="transmembrane region" description="Helical" evidence="1">
    <location>
        <begin position="200"/>
        <end position="225"/>
    </location>
</feature>
<feature type="transmembrane region" description="Helical" evidence="1">
    <location>
        <begin position="237"/>
        <end position="264"/>
    </location>
</feature>
<gene>
    <name evidence="2" type="ORF">SCF082_LOCUS27019</name>
</gene>
<keyword evidence="3" id="KW-1185">Reference proteome</keyword>
<feature type="non-terminal residue" evidence="2">
    <location>
        <position position="1"/>
    </location>
</feature>
<organism evidence="2 3">
    <name type="scientific">Durusdinium trenchii</name>
    <dbReference type="NCBI Taxonomy" id="1381693"/>
    <lineage>
        <taxon>Eukaryota</taxon>
        <taxon>Sar</taxon>
        <taxon>Alveolata</taxon>
        <taxon>Dinophyceae</taxon>
        <taxon>Suessiales</taxon>
        <taxon>Symbiodiniaceae</taxon>
        <taxon>Durusdinium</taxon>
    </lineage>
</organism>
<accession>A0ABP0MEG3</accession>
<keyword evidence="1" id="KW-0472">Membrane</keyword>
<evidence type="ECO:0000313" key="3">
    <source>
        <dbReference type="Proteomes" id="UP001642464"/>
    </source>
</evidence>
<keyword evidence="1" id="KW-0812">Transmembrane</keyword>
<protein>
    <submittedName>
        <fullName evidence="2">Outer membrane protein PmpB</fullName>
    </submittedName>
</protein>
<proteinExistence type="predicted"/>
<evidence type="ECO:0000313" key="2">
    <source>
        <dbReference type="EMBL" id="CAK9048545.1"/>
    </source>
</evidence>